<feature type="region of interest" description="Disordered" evidence="6">
    <location>
        <begin position="1"/>
        <end position="51"/>
    </location>
</feature>
<evidence type="ECO:0000256" key="3">
    <source>
        <dbReference type="ARBA" id="ARBA00023115"/>
    </source>
</evidence>
<evidence type="ECO:0000256" key="4">
    <source>
        <dbReference type="HAMAP-Rule" id="MF_00198"/>
    </source>
</evidence>
<dbReference type="InterPro" id="IPR001045">
    <property type="entry name" value="Spermi_synthase"/>
</dbReference>
<evidence type="ECO:0000256" key="5">
    <source>
        <dbReference type="PROSITE-ProRule" id="PRU00354"/>
    </source>
</evidence>
<keyword evidence="4" id="KW-0812">Transmembrane</keyword>
<dbReference type="NCBIfam" id="NF037959">
    <property type="entry name" value="MFS_SpdSyn"/>
    <property type="match status" value="1"/>
</dbReference>
<reference evidence="8 9" key="1">
    <citation type="submission" date="2016-01" db="EMBL/GenBank/DDBJ databases">
        <title>Genome sequence of Oerskovia enterophila VJag, an agar and cellulose degrading bacterium.</title>
        <authorList>
            <person name="Poehlein A."/>
            <person name="Jag V."/>
            <person name="Bengelsdorf F."/>
            <person name="Duerre P."/>
            <person name="Daniel R."/>
        </authorList>
    </citation>
    <scope>NUCLEOTIDE SEQUENCE [LARGE SCALE GENOMIC DNA]</scope>
    <source>
        <strain evidence="8 9">VJag</strain>
    </source>
</reference>
<dbReference type="GO" id="GO:0004766">
    <property type="term" value="F:spermidine synthase activity"/>
    <property type="evidence" value="ECO:0007669"/>
    <property type="project" value="UniProtKB-UniRule"/>
</dbReference>
<dbReference type="HAMAP" id="MF_00198">
    <property type="entry name" value="Spermidine_synth"/>
    <property type="match status" value="1"/>
</dbReference>
<dbReference type="InterPro" id="IPR030373">
    <property type="entry name" value="PABS_CS"/>
</dbReference>
<dbReference type="InterPro" id="IPR029063">
    <property type="entry name" value="SAM-dependent_MTases_sf"/>
</dbReference>
<feature type="transmembrane region" description="Helical" evidence="4">
    <location>
        <begin position="245"/>
        <end position="263"/>
    </location>
</feature>
<dbReference type="Gene3D" id="3.40.50.150">
    <property type="entry name" value="Vaccinia Virus protein VP39"/>
    <property type="match status" value="1"/>
</dbReference>
<dbReference type="PROSITE" id="PS51006">
    <property type="entry name" value="PABS_2"/>
    <property type="match status" value="1"/>
</dbReference>
<feature type="transmembrane region" description="Helical" evidence="4">
    <location>
        <begin position="214"/>
        <end position="233"/>
    </location>
</feature>
<dbReference type="CDD" id="cd02440">
    <property type="entry name" value="AdoMet_MTases"/>
    <property type="match status" value="1"/>
</dbReference>
<dbReference type="Proteomes" id="UP000076447">
    <property type="component" value="Unassembled WGS sequence"/>
</dbReference>
<comment type="similarity">
    <text evidence="1 4">Belongs to the spermidine/spermine synthase family.</text>
</comment>
<dbReference type="PANTHER" id="PTHR43317">
    <property type="entry name" value="THERMOSPERMINE SYNTHASE ACAULIS5"/>
    <property type="match status" value="1"/>
</dbReference>
<sequence>MAGETQTETAPLAGGEPLPGDAPPSGDAPLPGDAPPSGDAPLPGDAPPSGRSMDKPTVFAAALLVAVGGIIYELILGTAASYLFGDSVVAFSVATGLTLFGMGIGSLLATRLATNPGLNFVRNEVALALLGGSSVLILYAAFSLTQVYWLVFVLLSLAIGVGIGVEIPLLVALLKEHGRDESVGLLSKVLAVDYFGALAASLLFPFVMLPYLGLMRTAYAVALLNVLVAVFMLRRMGRRTRWTWFSWATVVLLVVCFAASNAIEGAINTRLYQDPVVHYESTSYQKLVLTTFGDDVRLYLSDQLQFSSVDEARYHETLAHATLTSVAAPASVAILGGGDGLLAREVLRYPSVREVTVVDLDPAVTELARTDRLVSELNEHSFDDPRVTVVNGDAFRFMDTTDQTFDAVLIDLVDPSNERIAKLYSTEFYAMVANHLRPGGVYATQATSSYFTPNAYWQVAATVRAGSPGRTVVPLSVNVPSFGEWGFVLSLPAAPGQGGSAADGTLGPDGGARLFGATPLPEGLRFHTLDSLRATATLAGDHPGPEVEMKASTLLSPLIYRTYQQDMSRWRY</sequence>
<evidence type="ECO:0000256" key="2">
    <source>
        <dbReference type="ARBA" id="ARBA00022679"/>
    </source>
</evidence>
<keyword evidence="4" id="KW-1133">Transmembrane helix</keyword>
<feature type="binding site" evidence="4">
    <location>
        <position position="359"/>
    </location>
    <ligand>
        <name>S-methyl-5'-thioadenosine</name>
        <dbReference type="ChEBI" id="CHEBI:17509"/>
    </ligand>
</feature>
<feature type="domain" description="PABS" evidence="7">
    <location>
        <begin position="245"/>
        <end position="492"/>
    </location>
</feature>
<feature type="transmembrane region" description="Helical" evidence="4">
    <location>
        <begin position="90"/>
        <end position="113"/>
    </location>
</feature>
<comment type="subunit">
    <text evidence="4">Homodimer or homotetramer.</text>
</comment>
<comment type="caution">
    <text evidence="8">The sequence shown here is derived from an EMBL/GenBank/DDBJ whole genome shotgun (WGS) entry which is preliminary data.</text>
</comment>
<dbReference type="GO" id="GO:0005886">
    <property type="term" value="C:plasma membrane"/>
    <property type="evidence" value="ECO:0007669"/>
    <property type="project" value="UniProtKB-SubCell"/>
</dbReference>
<accession>A0A161YFQ4</accession>
<keyword evidence="4" id="KW-0472">Membrane</keyword>
<evidence type="ECO:0000313" key="8">
    <source>
        <dbReference type="EMBL" id="KZM34778.1"/>
    </source>
</evidence>
<keyword evidence="3 4" id="KW-0620">Polyamine biosynthesis</keyword>
<dbReference type="GO" id="GO:0010487">
    <property type="term" value="F:thermospermine synthase activity"/>
    <property type="evidence" value="ECO:0007669"/>
    <property type="project" value="UniProtKB-ARBA"/>
</dbReference>
<dbReference type="EMBL" id="LRIE01000077">
    <property type="protein sequence ID" value="KZM34778.1"/>
    <property type="molecule type" value="Genomic_DNA"/>
</dbReference>
<feature type="binding site" evidence="4">
    <location>
        <position position="315"/>
    </location>
    <ligand>
        <name>spermidine</name>
        <dbReference type="ChEBI" id="CHEBI:57834"/>
    </ligand>
</feature>
<dbReference type="AlphaFoldDB" id="A0A161YFQ4"/>
<evidence type="ECO:0000256" key="6">
    <source>
        <dbReference type="SAM" id="MobiDB-lite"/>
    </source>
</evidence>
<comment type="caution">
    <text evidence="4">Lacks conserved residue(s) required for the propagation of feature annotation.</text>
</comment>
<dbReference type="STRING" id="43678.OJAG_25840"/>
<organism evidence="8 9">
    <name type="scientific">Oerskovia enterophila</name>
    <dbReference type="NCBI Taxonomy" id="43678"/>
    <lineage>
        <taxon>Bacteria</taxon>
        <taxon>Bacillati</taxon>
        <taxon>Actinomycetota</taxon>
        <taxon>Actinomycetes</taxon>
        <taxon>Micrococcales</taxon>
        <taxon>Cellulomonadaceae</taxon>
        <taxon>Oerskovia</taxon>
    </lineage>
</organism>
<keyword evidence="4" id="KW-0745">Spermidine biosynthesis</keyword>
<keyword evidence="2 4" id="KW-0808">Transferase</keyword>
<dbReference type="NCBIfam" id="NF002956">
    <property type="entry name" value="PRK03612.1"/>
    <property type="match status" value="1"/>
</dbReference>
<dbReference type="PROSITE" id="PS01330">
    <property type="entry name" value="PABS_1"/>
    <property type="match status" value="1"/>
</dbReference>
<dbReference type="PANTHER" id="PTHR43317:SF1">
    <property type="entry name" value="THERMOSPERMINE SYNTHASE ACAULIS5"/>
    <property type="match status" value="1"/>
</dbReference>
<dbReference type="GO" id="GO:0008295">
    <property type="term" value="P:spermidine biosynthetic process"/>
    <property type="evidence" value="ECO:0007669"/>
    <property type="project" value="UniProtKB-UniRule"/>
</dbReference>
<feature type="binding site" evidence="4">
    <location>
        <begin position="393"/>
        <end position="394"/>
    </location>
    <ligand>
        <name>S-methyl-5'-thioadenosine</name>
        <dbReference type="ChEBI" id="CHEBI:17509"/>
    </ligand>
</feature>
<evidence type="ECO:0000313" key="9">
    <source>
        <dbReference type="Proteomes" id="UP000076447"/>
    </source>
</evidence>
<feature type="transmembrane region" description="Helical" evidence="4">
    <location>
        <begin position="185"/>
        <end position="208"/>
    </location>
</feature>
<evidence type="ECO:0000256" key="1">
    <source>
        <dbReference type="ARBA" id="ARBA00007867"/>
    </source>
</evidence>
<feature type="active site" description="Proton acceptor" evidence="4 5">
    <location>
        <position position="411"/>
    </location>
</feature>
<evidence type="ECO:0000259" key="7">
    <source>
        <dbReference type="PROSITE" id="PS51006"/>
    </source>
</evidence>
<dbReference type="SUPFAM" id="SSF103473">
    <property type="entry name" value="MFS general substrate transporter"/>
    <property type="match status" value="1"/>
</dbReference>
<dbReference type="RefSeq" id="WP_231907776.1">
    <property type="nucleotide sequence ID" value="NZ_LRIE01000077.1"/>
</dbReference>
<dbReference type="EC" id="2.5.1.16" evidence="4"/>
<proteinExistence type="inferred from homology"/>
<gene>
    <name evidence="4 8" type="primary">speE</name>
    <name evidence="8" type="ORF">OJAG_25840</name>
</gene>
<protein>
    <recommendedName>
        <fullName evidence="4">Polyamine aminopropyltransferase</fullName>
    </recommendedName>
    <alternativeName>
        <fullName evidence="4">Putrescine aminopropyltransferase</fullName>
        <shortName evidence="4">PAPT</shortName>
    </alternativeName>
    <alternativeName>
        <fullName evidence="4">Spermidine synthase</fullName>
        <shortName evidence="4">SPDS</shortName>
        <shortName evidence="4">SPDSY</shortName>
        <ecNumber evidence="4">2.5.1.16</ecNumber>
    </alternativeName>
</protein>
<comment type="function">
    <text evidence="4">Catalyzes the irreversible transfer of a propylamine group from the amino donor S-adenosylmethioninamine (decarboxy-AdoMet) to putrescine (1,4-diaminobutane) to yield spermidine.</text>
</comment>
<name>A0A161YFQ4_9CELL</name>
<dbReference type="Pfam" id="PF01564">
    <property type="entry name" value="Spermine_synth"/>
    <property type="match status" value="1"/>
</dbReference>
<comment type="catalytic activity">
    <reaction evidence="4">
        <text>S-adenosyl 3-(methylsulfanyl)propylamine + putrescine = S-methyl-5'-thioadenosine + spermidine + H(+)</text>
        <dbReference type="Rhea" id="RHEA:12721"/>
        <dbReference type="ChEBI" id="CHEBI:15378"/>
        <dbReference type="ChEBI" id="CHEBI:17509"/>
        <dbReference type="ChEBI" id="CHEBI:57443"/>
        <dbReference type="ChEBI" id="CHEBI:57834"/>
        <dbReference type="ChEBI" id="CHEBI:326268"/>
        <dbReference type="EC" id="2.5.1.16"/>
    </reaction>
</comment>
<dbReference type="InterPro" id="IPR030374">
    <property type="entry name" value="PABS"/>
</dbReference>
<feature type="transmembrane region" description="Helical" evidence="4">
    <location>
        <begin position="58"/>
        <end position="84"/>
    </location>
</feature>
<feature type="binding site" evidence="4">
    <location>
        <position position="339"/>
    </location>
    <ligand>
        <name>spermidine</name>
        <dbReference type="ChEBI" id="CHEBI:57834"/>
    </ligand>
</feature>
<keyword evidence="4" id="KW-1003">Cell membrane</keyword>
<dbReference type="PATRIC" id="fig|43678.3.peg.2701"/>
<comment type="subcellular location">
    <subcellularLocation>
        <location evidence="4">Cell membrane</location>
        <topology evidence="4">Multi-pass membrane protein</topology>
    </subcellularLocation>
</comment>
<feature type="binding site" evidence="4">
    <location>
        <position position="285"/>
    </location>
    <ligand>
        <name>S-methyl-5'-thioadenosine</name>
        <dbReference type="ChEBI" id="CHEBI:17509"/>
    </ligand>
</feature>
<comment type="pathway">
    <text evidence="4">Amine and polyamine biosynthesis; spermidine biosynthesis; spermidine from putrescine: step 1/1.</text>
</comment>
<dbReference type="SUPFAM" id="SSF53335">
    <property type="entry name" value="S-adenosyl-L-methionine-dependent methyltransferases"/>
    <property type="match status" value="1"/>
</dbReference>
<dbReference type="UniPathway" id="UPA00248">
    <property type="reaction ID" value="UER00314"/>
</dbReference>
<feature type="transmembrane region" description="Helical" evidence="4">
    <location>
        <begin position="125"/>
        <end position="142"/>
    </location>
</feature>
<feature type="transmembrane region" description="Helical" evidence="4">
    <location>
        <begin position="148"/>
        <end position="173"/>
    </location>
</feature>
<dbReference type="InterPro" id="IPR036259">
    <property type="entry name" value="MFS_trans_sf"/>
</dbReference>